<dbReference type="Gene3D" id="1.10.238.160">
    <property type="match status" value="1"/>
</dbReference>
<gene>
    <name evidence="1" type="ORF">CAB17_07490</name>
</gene>
<sequence length="65" mass="7628">MNTPPISQIAHVEKITGFHRSTLRRWWEQGKFPVPQKLNGTTLVWSTKLIYQWIDENLKGGINHE</sequence>
<dbReference type="InterPro" id="IPR009061">
    <property type="entry name" value="DNA-bd_dom_put_sf"/>
</dbReference>
<reference evidence="1 2" key="1">
    <citation type="submission" date="2017-12" db="EMBL/GenBank/DDBJ databases">
        <title>Legionella sainthelensi LA01-117, whole genome sequence of a clinical isolate from New Zealand.</title>
        <authorList>
            <person name="Cree S.L."/>
            <person name="Slow S."/>
            <person name="Kennedy M.A."/>
            <person name="Murdoch D.R."/>
            <person name="Biggs P.J."/>
            <person name="Anderson T."/>
        </authorList>
    </citation>
    <scope>NUCLEOTIDE SEQUENCE [LARGE SCALE GENOMIC DNA]</scope>
    <source>
        <strain evidence="1 2">LA01-117</strain>
    </source>
</reference>
<dbReference type="KEGG" id="lsh:CAB17_07490"/>
<proteinExistence type="predicted"/>
<dbReference type="SUPFAM" id="SSF46955">
    <property type="entry name" value="Putative DNA-binding domain"/>
    <property type="match status" value="1"/>
</dbReference>
<evidence type="ECO:0008006" key="3">
    <source>
        <dbReference type="Google" id="ProtNLM"/>
    </source>
</evidence>
<accession>A0A2H5FK56</accession>
<dbReference type="RefSeq" id="WP_101899588.1">
    <property type="nucleotide sequence ID" value="NZ_CP025491.2"/>
</dbReference>
<name>A0A2H5FK56_9GAMM</name>
<protein>
    <recommendedName>
        <fullName evidence="3">Prophage regulatory protein-like protein</fullName>
    </recommendedName>
</protein>
<dbReference type="Pfam" id="PF05930">
    <property type="entry name" value="Phage_AlpA"/>
    <property type="match status" value="1"/>
</dbReference>
<keyword evidence="2" id="KW-1185">Reference proteome</keyword>
<dbReference type="InterPro" id="IPR010260">
    <property type="entry name" value="AlpA"/>
</dbReference>
<evidence type="ECO:0000313" key="2">
    <source>
        <dbReference type="Proteomes" id="UP000234343"/>
    </source>
</evidence>
<organism evidence="1 2">
    <name type="scientific">Legionella sainthelensi</name>
    <dbReference type="NCBI Taxonomy" id="28087"/>
    <lineage>
        <taxon>Bacteria</taxon>
        <taxon>Pseudomonadati</taxon>
        <taxon>Pseudomonadota</taxon>
        <taxon>Gammaproteobacteria</taxon>
        <taxon>Legionellales</taxon>
        <taxon>Legionellaceae</taxon>
        <taxon>Legionella</taxon>
    </lineage>
</organism>
<dbReference type="EMBL" id="CP025491">
    <property type="protein sequence ID" value="AUH71927.1"/>
    <property type="molecule type" value="Genomic_DNA"/>
</dbReference>
<dbReference type="Proteomes" id="UP000234343">
    <property type="component" value="Chromosome"/>
</dbReference>
<dbReference type="AlphaFoldDB" id="A0A2H5FK56"/>
<evidence type="ECO:0000313" key="1">
    <source>
        <dbReference type="EMBL" id="AUH71927.1"/>
    </source>
</evidence>